<evidence type="ECO:0000259" key="4">
    <source>
        <dbReference type="Pfam" id="PF06597"/>
    </source>
</evidence>
<feature type="domain" description="Protein OrfX2/OrfX3/P47" evidence="4">
    <location>
        <begin position="33"/>
        <end position="342"/>
    </location>
</feature>
<proteinExistence type="inferred from homology"/>
<evidence type="ECO:0000256" key="1">
    <source>
        <dbReference type="ARBA" id="ARBA00023026"/>
    </source>
</evidence>
<evidence type="ECO:0000256" key="2">
    <source>
        <dbReference type="ARBA" id="ARBA00035010"/>
    </source>
</evidence>
<name>A0A175R4R4_9HYPH</name>
<keyword evidence="3" id="KW-0472">Membrane</keyword>
<keyword evidence="1" id="KW-0843">Virulence</keyword>
<keyword evidence="3" id="KW-0812">Transmembrane</keyword>
<accession>A0A175R4R4</accession>
<dbReference type="PATRIC" id="fig|401562.3.peg.3467"/>
<feature type="transmembrane region" description="Helical" evidence="3">
    <location>
        <begin position="257"/>
        <end position="283"/>
    </location>
</feature>
<comment type="caution">
    <text evidence="5">The sequence shown here is derived from an EMBL/GenBank/DDBJ whole genome shotgun (WGS) entry which is preliminary data.</text>
</comment>
<dbReference type="EMBL" id="LDPZ01000045">
    <property type="protein sequence ID" value="KTQ87254.1"/>
    <property type="molecule type" value="Genomic_DNA"/>
</dbReference>
<evidence type="ECO:0000313" key="5">
    <source>
        <dbReference type="EMBL" id="KTQ87254.1"/>
    </source>
</evidence>
<comment type="similarity">
    <text evidence="2">Belongs to the TULIP P47 family.</text>
</comment>
<organism evidence="5 6">
    <name type="scientific">Aureimonas ureilytica</name>
    <dbReference type="NCBI Taxonomy" id="401562"/>
    <lineage>
        <taxon>Bacteria</taxon>
        <taxon>Pseudomonadati</taxon>
        <taxon>Pseudomonadota</taxon>
        <taxon>Alphaproteobacteria</taxon>
        <taxon>Hyphomicrobiales</taxon>
        <taxon>Aurantimonadaceae</taxon>
        <taxon>Aureimonas</taxon>
    </lineage>
</organism>
<keyword evidence="3" id="KW-1133">Transmembrane helix</keyword>
<gene>
    <name evidence="5" type="ORF">NS226_17650</name>
</gene>
<dbReference type="Proteomes" id="UP000078272">
    <property type="component" value="Unassembled WGS sequence"/>
</dbReference>
<reference evidence="5 6" key="1">
    <citation type="journal article" date="2016" name="Front. Microbiol.">
        <title>Genomic Resource of Rice Seed Associated Bacteria.</title>
        <authorList>
            <person name="Midha S."/>
            <person name="Bansal K."/>
            <person name="Sharma S."/>
            <person name="Kumar N."/>
            <person name="Patil P.P."/>
            <person name="Chaudhry V."/>
            <person name="Patil P.B."/>
        </authorList>
    </citation>
    <scope>NUCLEOTIDE SEQUENCE [LARGE SCALE GENOMIC DNA]</scope>
    <source>
        <strain evidence="5 6">NS226</strain>
    </source>
</reference>
<evidence type="ECO:0000256" key="3">
    <source>
        <dbReference type="SAM" id="Phobius"/>
    </source>
</evidence>
<dbReference type="InterPro" id="IPR010567">
    <property type="entry name" value="OrfX2/OrfX3/P47"/>
</dbReference>
<protein>
    <recommendedName>
        <fullName evidence="4">Protein OrfX2/OrfX3/P47 domain-containing protein</fullName>
    </recommendedName>
</protein>
<dbReference type="AlphaFoldDB" id="A0A175R4R4"/>
<sequence length="352" mass="38535">MSVLAFTHGKAGRFTFEELRLNGGVDLIKKAFVRAALEKWLSENEDVIDHVFASVSIFEGLDGQSFSYLLPSEVSYAYCERETVDDSILAVIGMVGGRQSRGLDQQVSSLALSDNFDASIVIAPFVVLDLIAKHAVPAAYPGVIADDLRLCPGNPRRIELVQARKLDAIRVNGYLTSHTLTSLAIEFIGGQILVYSQSLLNYDNKIKTYTETRARHSIVMSKTDSGDATFRFIELAPPEAHSRHEIDPSYKDETEKIGIYVSGVISVASIFTGPIGFIGLSLLSGFYYGFFKYLPELECNGLEPPPSMDFLGFNASAACAWLGGKTFRPCSIELSDALRLSGDLHEQAGIQQ</sequence>
<dbReference type="Pfam" id="PF06597">
    <property type="entry name" value="Clostridium_P47"/>
    <property type="match status" value="1"/>
</dbReference>
<evidence type="ECO:0000313" key="6">
    <source>
        <dbReference type="Proteomes" id="UP000078272"/>
    </source>
</evidence>